<dbReference type="InterPro" id="IPR012337">
    <property type="entry name" value="RNaseH-like_sf"/>
</dbReference>
<dbReference type="NCBIfam" id="TIGR00250">
    <property type="entry name" value="RNAse_H_YqgF"/>
    <property type="match status" value="1"/>
</dbReference>
<keyword evidence="8" id="KW-1185">Reference proteome</keyword>
<keyword evidence="2 5" id="KW-0690">Ribosome biogenesis</keyword>
<dbReference type="RefSeq" id="WP_109616004.1">
    <property type="nucleotide sequence ID" value="NZ_QGDO01000001.1"/>
</dbReference>
<evidence type="ECO:0000313" key="7">
    <source>
        <dbReference type="EMBL" id="PWJ44515.1"/>
    </source>
</evidence>
<keyword evidence="4 5" id="KW-0378">Hydrolase</keyword>
<dbReference type="HAMAP" id="MF_00651">
    <property type="entry name" value="Nuclease_YqgF"/>
    <property type="match status" value="1"/>
</dbReference>
<evidence type="ECO:0000256" key="4">
    <source>
        <dbReference type="ARBA" id="ARBA00022801"/>
    </source>
</evidence>
<accession>A0A315ZFZ6</accession>
<dbReference type="AlphaFoldDB" id="A0A315ZFZ6"/>
<dbReference type="GO" id="GO:0004518">
    <property type="term" value="F:nuclease activity"/>
    <property type="evidence" value="ECO:0007669"/>
    <property type="project" value="UniProtKB-KW"/>
</dbReference>
<dbReference type="InterPro" id="IPR005227">
    <property type="entry name" value="YqgF"/>
</dbReference>
<gene>
    <name evidence="7" type="ORF">BC781_101886</name>
</gene>
<keyword evidence="3 5" id="KW-0540">Nuclease</keyword>
<dbReference type="InterPro" id="IPR006641">
    <property type="entry name" value="YqgF/RNaseH-like_dom"/>
</dbReference>
<dbReference type="CDD" id="cd16964">
    <property type="entry name" value="YqgF"/>
    <property type="match status" value="1"/>
</dbReference>
<organism evidence="7 8">
    <name type="scientific">Sediminitomix flava</name>
    <dbReference type="NCBI Taxonomy" id="379075"/>
    <lineage>
        <taxon>Bacteria</taxon>
        <taxon>Pseudomonadati</taxon>
        <taxon>Bacteroidota</taxon>
        <taxon>Cytophagia</taxon>
        <taxon>Cytophagales</taxon>
        <taxon>Flammeovirgaceae</taxon>
        <taxon>Sediminitomix</taxon>
    </lineage>
</organism>
<feature type="domain" description="YqgF/RNase H-like" evidence="6">
    <location>
        <begin position="2"/>
        <end position="99"/>
    </location>
</feature>
<dbReference type="SUPFAM" id="SSF53098">
    <property type="entry name" value="Ribonuclease H-like"/>
    <property type="match status" value="1"/>
</dbReference>
<evidence type="ECO:0000259" key="6">
    <source>
        <dbReference type="SMART" id="SM00732"/>
    </source>
</evidence>
<proteinExistence type="inferred from homology"/>
<dbReference type="Pfam" id="PF03652">
    <property type="entry name" value="RuvX"/>
    <property type="match status" value="1"/>
</dbReference>
<dbReference type="OrthoDB" id="9796140at2"/>
<name>A0A315ZFZ6_SEDFL</name>
<evidence type="ECO:0000313" key="8">
    <source>
        <dbReference type="Proteomes" id="UP000245535"/>
    </source>
</evidence>
<dbReference type="GO" id="GO:0000967">
    <property type="term" value="P:rRNA 5'-end processing"/>
    <property type="evidence" value="ECO:0007669"/>
    <property type="project" value="UniProtKB-UniRule"/>
</dbReference>
<dbReference type="Proteomes" id="UP000245535">
    <property type="component" value="Unassembled WGS sequence"/>
</dbReference>
<comment type="similarity">
    <text evidence="5">Belongs to the YqgF HJR family.</text>
</comment>
<dbReference type="PANTHER" id="PTHR33317">
    <property type="entry name" value="POLYNUCLEOTIDYL TRANSFERASE, RIBONUCLEASE H-LIKE SUPERFAMILY PROTEIN"/>
    <property type="match status" value="1"/>
</dbReference>
<sequence length="137" mass="15372">MGRIVGIDYGLKRTGLAATDPMQIIASAIETVPTENLIDYLKKYLEQEPVDAFVLGHPKNLDNTATDSTSAVMDFKVKLEQTFNLPVHLEDERYTSKMAMDAMIRGGMKKKDRRQKGNLDKLSAVIILQSYMESKGF</sequence>
<dbReference type="GO" id="GO:0016788">
    <property type="term" value="F:hydrolase activity, acting on ester bonds"/>
    <property type="evidence" value="ECO:0007669"/>
    <property type="project" value="UniProtKB-UniRule"/>
</dbReference>
<evidence type="ECO:0000256" key="1">
    <source>
        <dbReference type="ARBA" id="ARBA00022490"/>
    </source>
</evidence>
<evidence type="ECO:0000256" key="2">
    <source>
        <dbReference type="ARBA" id="ARBA00022517"/>
    </source>
</evidence>
<reference evidence="7 8" key="1">
    <citation type="submission" date="2018-03" db="EMBL/GenBank/DDBJ databases">
        <title>Genomic Encyclopedia of Archaeal and Bacterial Type Strains, Phase II (KMG-II): from individual species to whole genera.</title>
        <authorList>
            <person name="Goeker M."/>
        </authorList>
    </citation>
    <scope>NUCLEOTIDE SEQUENCE [LARGE SCALE GENOMIC DNA]</scope>
    <source>
        <strain evidence="7 8">DSM 28229</strain>
    </source>
</reference>
<dbReference type="Gene3D" id="3.30.420.140">
    <property type="entry name" value="YqgF/RNase H-like domain"/>
    <property type="match status" value="1"/>
</dbReference>
<dbReference type="PANTHER" id="PTHR33317:SF4">
    <property type="entry name" value="POLYNUCLEOTIDYL TRANSFERASE, RIBONUCLEASE H-LIKE SUPERFAMILY PROTEIN"/>
    <property type="match status" value="1"/>
</dbReference>
<comment type="function">
    <text evidence="5">Could be a nuclease involved in processing of the 5'-end of pre-16S rRNA.</text>
</comment>
<dbReference type="InterPro" id="IPR037027">
    <property type="entry name" value="YqgF/RNaseH-like_dom_sf"/>
</dbReference>
<comment type="caution">
    <text evidence="7">The sequence shown here is derived from an EMBL/GenBank/DDBJ whole genome shotgun (WGS) entry which is preliminary data.</text>
</comment>
<protein>
    <recommendedName>
        <fullName evidence="5">Putative pre-16S rRNA nuclease</fullName>
        <ecNumber evidence="5">3.1.-.-</ecNumber>
    </recommendedName>
</protein>
<dbReference type="EC" id="3.1.-.-" evidence="5"/>
<dbReference type="EMBL" id="QGDO01000001">
    <property type="protein sequence ID" value="PWJ44515.1"/>
    <property type="molecule type" value="Genomic_DNA"/>
</dbReference>
<evidence type="ECO:0000256" key="3">
    <source>
        <dbReference type="ARBA" id="ARBA00022722"/>
    </source>
</evidence>
<comment type="subcellular location">
    <subcellularLocation>
        <location evidence="5">Cytoplasm</location>
    </subcellularLocation>
</comment>
<dbReference type="SMART" id="SM00732">
    <property type="entry name" value="YqgFc"/>
    <property type="match status" value="1"/>
</dbReference>
<evidence type="ECO:0000256" key="5">
    <source>
        <dbReference type="HAMAP-Rule" id="MF_00651"/>
    </source>
</evidence>
<keyword evidence="1 5" id="KW-0963">Cytoplasm</keyword>
<dbReference type="GO" id="GO:0005829">
    <property type="term" value="C:cytosol"/>
    <property type="evidence" value="ECO:0007669"/>
    <property type="project" value="TreeGrafter"/>
</dbReference>